<accession>A0AAN9FX82</accession>
<dbReference type="AlphaFoldDB" id="A0AAN9FX82"/>
<comment type="caution">
    <text evidence="2">The sequence shown here is derived from an EMBL/GenBank/DDBJ whole genome shotgun (WGS) entry which is preliminary data.</text>
</comment>
<keyword evidence="3" id="KW-1185">Reference proteome</keyword>
<evidence type="ECO:0000313" key="2">
    <source>
        <dbReference type="EMBL" id="KAK7088413.1"/>
    </source>
</evidence>
<feature type="chain" id="PRO_5042880490" evidence="1">
    <location>
        <begin position="26"/>
        <end position="363"/>
    </location>
</feature>
<protein>
    <submittedName>
        <fullName evidence="2">Uncharacterized protein</fullName>
    </submittedName>
</protein>
<gene>
    <name evidence="2" type="ORF">V1264_022337</name>
</gene>
<dbReference type="InterPro" id="IPR008983">
    <property type="entry name" value="Tumour_necrosis_fac-like_dom"/>
</dbReference>
<evidence type="ECO:0000256" key="1">
    <source>
        <dbReference type="SAM" id="SignalP"/>
    </source>
</evidence>
<dbReference type="Gene3D" id="2.60.120.40">
    <property type="match status" value="1"/>
</dbReference>
<proteinExistence type="predicted"/>
<sequence>MSTMTATLRMLLIFIILGQMRLVTSTIVPEDGVFIITMVADPDGRTDMFLQLDGHDAGFVAYAEEYVIAGLTVGLYLKAGTRVGARFTGDPEGATNYGMALASYIKDSFVTVRSNGYSSSQSNAVHFHHQYLSGWTWKSIPTTSTFRAKHNGIYWVSARPDCGSGDVSLNVGGGLFNVFCNGDKAISASGAFYLLAGEALQLTFHSGGTLQGGTSFSFVYLEGNQRTYLNNYQHAAYTAWADRTGTIYKNETLSFDGRIATDYGWLYNPTYRTWTIGTAGSYIVSLRGDPDSSTLNVHLYKNDDTKYVFAWYNEGGSKSGQAGIFDFASGDKLFMISPNERYLGPETFMSIALLWTESGYAFI</sequence>
<dbReference type="EMBL" id="JBAMIC010004070">
    <property type="protein sequence ID" value="KAK7088413.1"/>
    <property type="molecule type" value="Genomic_DNA"/>
</dbReference>
<dbReference type="Proteomes" id="UP001374579">
    <property type="component" value="Unassembled WGS sequence"/>
</dbReference>
<feature type="signal peptide" evidence="1">
    <location>
        <begin position="1"/>
        <end position="25"/>
    </location>
</feature>
<reference evidence="2 3" key="1">
    <citation type="submission" date="2024-02" db="EMBL/GenBank/DDBJ databases">
        <title>Chromosome-scale genome assembly of the rough periwinkle Littorina saxatilis.</title>
        <authorList>
            <person name="De Jode A."/>
            <person name="Faria R."/>
            <person name="Formenti G."/>
            <person name="Sims Y."/>
            <person name="Smith T.P."/>
            <person name="Tracey A."/>
            <person name="Wood J.M.D."/>
            <person name="Zagrodzka Z.B."/>
            <person name="Johannesson K."/>
            <person name="Butlin R.K."/>
            <person name="Leder E.H."/>
        </authorList>
    </citation>
    <scope>NUCLEOTIDE SEQUENCE [LARGE SCALE GENOMIC DNA]</scope>
    <source>
        <strain evidence="2">Snail1</strain>
        <tissue evidence="2">Muscle</tissue>
    </source>
</reference>
<dbReference type="SUPFAM" id="SSF49842">
    <property type="entry name" value="TNF-like"/>
    <property type="match status" value="1"/>
</dbReference>
<keyword evidence="1" id="KW-0732">Signal</keyword>
<organism evidence="2 3">
    <name type="scientific">Littorina saxatilis</name>
    <dbReference type="NCBI Taxonomy" id="31220"/>
    <lineage>
        <taxon>Eukaryota</taxon>
        <taxon>Metazoa</taxon>
        <taxon>Spiralia</taxon>
        <taxon>Lophotrochozoa</taxon>
        <taxon>Mollusca</taxon>
        <taxon>Gastropoda</taxon>
        <taxon>Caenogastropoda</taxon>
        <taxon>Littorinimorpha</taxon>
        <taxon>Littorinoidea</taxon>
        <taxon>Littorinidae</taxon>
        <taxon>Littorina</taxon>
    </lineage>
</organism>
<name>A0AAN9FX82_9CAEN</name>
<evidence type="ECO:0000313" key="3">
    <source>
        <dbReference type="Proteomes" id="UP001374579"/>
    </source>
</evidence>